<dbReference type="EMBL" id="JXQQ01000084">
    <property type="protein sequence ID" value="KIQ21948.1"/>
    <property type="molecule type" value="Genomic_DNA"/>
</dbReference>
<sequence length="115" mass="12905">MTLNEFTQAFNVAFTLRQTSGGYACNHDDDSFDFSITIREEELSFGEAMGYGREKERTVIDPVDAIFEACYCDGDSLEEISIYGGNFTGATDAEQLRNLLDIAFARDEELAEDWS</sequence>
<organism evidence="1 2">
    <name type="scientific">Variovorax paradoxus</name>
    <dbReference type="NCBI Taxonomy" id="34073"/>
    <lineage>
        <taxon>Bacteria</taxon>
        <taxon>Pseudomonadati</taxon>
        <taxon>Pseudomonadota</taxon>
        <taxon>Betaproteobacteria</taxon>
        <taxon>Burkholderiales</taxon>
        <taxon>Comamonadaceae</taxon>
        <taxon>Variovorax</taxon>
    </lineage>
</organism>
<proteinExistence type="predicted"/>
<evidence type="ECO:0000313" key="1">
    <source>
        <dbReference type="EMBL" id="KIQ21948.1"/>
    </source>
</evidence>
<protein>
    <submittedName>
        <fullName evidence="1">Uncharacterized protein</fullName>
    </submittedName>
</protein>
<dbReference type="Proteomes" id="UP000032067">
    <property type="component" value="Unassembled WGS sequence"/>
</dbReference>
<dbReference type="AlphaFoldDB" id="A0A0D0KYZ4"/>
<comment type="caution">
    <text evidence="1">The sequence shown here is derived from an EMBL/GenBank/DDBJ whole genome shotgun (WGS) entry which is preliminary data.</text>
</comment>
<gene>
    <name evidence="1" type="ORF">RT97_27145</name>
</gene>
<evidence type="ECO:0000313" key="2">
    <source>
        <dbReference type="Proteomes" id="UP000032067"/>
    </source>
</evidence>
<reference evidence="1 2" key="1">
    <citation type="submission" date="2014-12" db="EMBL/GenBank/DDBJ databases">
        <title>16Stimator: statistical estimation of ribosomal gene copy numbers from draft genome assemblies.</title>
        <authorList>
            <person name="Perisin M.A."/>
            <person name="Vetter M."/>
            <person name="Gilbert J.A."/>
            <person name="Bergelson J."/>
        </authorList>
    </citation>
    <scope>NUCLEOTIDE SEQUENCE [LARGE SCALE GENOMIC DNA]</scope>
    <source>
        <strain evidence="1 2">MEDvA23</strain>
    </source>
</reference>
<accession>A0A0D0KYZ4</accession>
<name>A0A0D0KYZ4_VARPD</name>
<dbReference type="OrthoDB" id="9873965at2"/>
<dbReference type="RefSeq" id="WP_042581956.1">
    <property type="nucleotide sequence ID" value="NZ_JXQQ01000084.1"/>
</dbReference>